<keyword evidence="2" id="KW-1185">Reference proteome</keyword>
<protein>
    <submittedName>
        <fullName evidence="1">Uncharacterized protein</fullName>
    </submittedName>
</protein>
<evidence type="ECO:0000313" key="2">
    <source>
        <dbReference type="Proteomes" id="UP000076563"/>
    </source>
</evidence>
<comment type="caution">
    <text evidence="1">The sequence shown here is derived from an EMBL/GenBank/DDBJ whole genome shotgun (WGS) entry which is preliminary data.</text>
</comment>
<gene>
    <name evidence="1" type="ORF">AV654_23060</name>
</gene>
<reference evidence="2" key="1">
    <citation type="submission" date="2016-01" db="EMBL/GenBank/DDBJ databases">
        <title>Draft genome of Chromobacterium sp. F49.</title>
        <authorList>
            <person name="Hong K.W."/>
        </authorList>
    </citation>
    <scope>NUCLEOTIDE SEQUENCE [LARGE SCALE GENOMIC DNA]</scope>
    <source>
        <strain evidence="2">M63</strain>
    </source>
</reference>
<dbReference type="EMBL" id="LQRA01000067">
    <property type="protein sequence ID" value="KZE76351.1"/>
    <property type="molecule type" value="Genomic_DNA"/>
</dbReference>
<evidence type="ECO:0000313" key="1">
    <source>
        <dbReference type="EMBL" id="KZE76351.1"/>
    </source>
</evidence>
<dbReference type="AlphaFoldDB" id="A0A163WH43"/>
<proteinExistence type="predicted"/>
<sequence length="64" mass="7422">MLADVERIALLQARERKGRGSGMKGWETRNIRMIRSKYRASISESAYNLVYPLKGGNHQWVKQD</sequence>
<accession>A0A163WH43</accession>
<organism evidence="1 2">
    <name type="scientific">Paenibacillus elgii</name>
    <dbReference type="NCBI Taxonomy" id="189691"/>
    <lineage>
        <taxon>Bacteria</taxon>
        <taxon>Bacillati</taxon>
        <taxon>Bacillota</taxon>
        <taxon>Bacilli</taxon>
        <taxon>Bacillales</taxon>
        <taxon>Paenibacillaceae</taxon>
        <taxon>Paenibacillus</taxon>
    </lineage>
</organism>
<name>A0A163WH43_9BACL</name>
<dbReference type="Proteomes" id="UP000076563">
    <property type="component" value="Unassembled WGS sequence"/>
</dbReference>